<organism evidence="1 2">
    <name type="scientific">Araneus ventricosus</name>
    <name type="common">Orbweaver spider</name>
    <name type="synonym">Epeira ventricosa</name>
    <dbReference type="NCBI Taxonomy" id="182803"/>
    <lineage>
        <taxon>Eukaryota</taxon>
        <taxon>Metazoa</taxon>
        <taxon>Ecdysozoa</taxon>
        <taxon>Arthropoda</taxon>
        <taxon>Chelicerata</taxon>
        <taxon>Arachnida</taxon>
        <taxon>Araneae</taxon>
        <taxon>Araneomorphae</taxon>
        <taxon>Entelegynae</taxon>
        <taxon>Araneoidea</taxon>
        <taxon>Araneidae</taxon>
        <taxon>Araneus</taxon>
    </lineage>
</organism>
<evidence type="ECO:0000313" key="1">
    <source>
        <dbReference type="EMBL" id="GBN10911.1"/>
    </source>
</evidence>
<dbReference type="OrthoDB" id="6442499at2759"/>
<protein>
    <submittedName>
        <fullName evidence="1">Uncharacterized protein</fullName>
    </submittedName>
</protein>
<dbReference type="AlphaFoldDB" id="A0A4Y2L877"/>
<gene>
    <name evidence="1" type="ORF">AVEN_160382_1</name>
</gene>
<keyword evidence="2" id="KW-1185">Reference proteome</keyword>
<accession>A0A4Y2L877</accession>
<proteinExistence type="predicted"/>
<sequence>MSSVKIALHLLQDSDIEKMLNKDIMMPFQFDKADTVELCRYNLWKSIEKKVVKKLPLLPPSLPTEVAKFIRPMYYEVIIWLGEHDLLPEKRKGICISFMSWLCWKSNGMIDRVETAKKFVQTGSVDIRDRFIVACNYCLKDEILGLWDTMKKVGINITSRRRINSAVRLWMNLLKEGNTELMNEMIEEYFRIKCFAKSEIPLRLSSYFRYLPLKCRQDYFAVLCCGPLHKDDLYLCLFQMDERERMELFQKMPALIVARCLEWPFQPLFIKMANEVSRYLTLADFKEIFRLMLLYSYIQFGCDYYELSTEFESIVPDSYKDEIIDKYIESMRKCSRLFK</sequence>
<name>A0A4Y2L877_ARAVE</name>
<reference evidence="1 2" key="1">
    <citation type="journal article" date="2019" name="Sci. Rep.">
        <title>Orb-weaving spider Araneus ventricosus genome elucidates the spidroin gene catalogue.</title>
        <authorList>
            <person name="Kono N."/>
            <person name="Nakamura H."/>
            <person name="Ohtoshi R."/>
            <person name="Moran D.A.P."/>
            <person name="Shinohara A."/>
            <person name="Yoshida Y."/>
            <person name="Fujiwara M."/>
            <person name="Mori M."/>
            <person name="Tomita M."/>
            <person name="Arakawa K."/>
        </authorList>
    </citation>
    <scope>NUCLEOTIDE SEQUENCE [LARGE SCALE GENOMIC DNA]</scope>
</reference>
<dbReference type="Proteomes" id="UP000499080">
    <property type="component" value="Unassembled WGS sequence"/>
</dbReference>
<dbReference type="EMBL" id="BGPR01005517">
    <property type="protein sequence ID" value="GBN10911.1"/>
    <property type="molecule type" value="Genomic_DNA"/>
</dbReference>
<evidence type="ECO:0000313" key="2">
    <source>
        <dbReference type="Proteomes" id="UP000499080"/>
    </source>
</evidence>
<comment type="caution">
    <text evidence="1">The sequence shown here is derived from an EMBL/GenBank/DDBJ whole genome shotgun (WGS) entry which is preliminary data.</text>
</comment>